<keyword evidence="2" id="KW-1185">Reference proteome</keyword>
<dbReference type="Proteomes" id="UP001634393">
    <property type="component" value="Unassembled WGS sequence"/>
</dbReference>
<name>A0ABD3ULM8_9LAMI</name>
<protein>
    <recommendedName>
        <fullName evidence="3">Secreted protein</fullName>
    </recommendedName>
</protein>
<evidence type="ECO:0000313" key="1">
    <source>
        <dbReference type="EMBL" id="KAL3849443.1"/>
    </source>
</evidence>
<organism evidence="1 2">
    <name type="scientific">Penstemon smallii</name>
    <dbReference type="NCBI Taxonomy" id="265156"/>
    <lineage>
        <taxon>Eukaryota</taxon>
        <taxon>Viridiplantae</taxon>
        <taxon>Streptophyta</taxon>
        <taxon>Embryophyta</taxon>
        <taxon>Tracheophyta</taxon>
        <taxon>Spermatophyta</taxon>
        <taxon>Magnoliopsida</taxon>
        <taxon>eudicotyledons</taxon>
        <taxon>Gunneridae</taxon>
        <taxon>Pentapetalae</taxon>
        <taxon>asterids</taxon>
        <taxon>lamiids</taxon>
        <taxon>Lamiales</taxon>
        <taxon>Plantaginaceae</taxon>
        <taxon>Cheloneae</taxon>
        <taxon>Penstemon</taxon>
    </lineage>
</organism>
<gene>
    <name evidence="1" type="ORF">ACJIZ3_011325</name>
</gene>
<accession>A0ABD3ULM8</accession>
<proteinExistence type="predicted"/>
<dbReference type="PROSITE" id="PS51257">
    <property type="entry name" value="PROKAR_LIPOPROTEIN"/>
    <property type="match status" value="1"/>
</dbReference>
<sequence>MKGSLFFCLSFVSVSAFVLLCSFIWFSVGCRSHHSMEFVLMQVKFAYDILFYHTRFKLVFVIYQKLTKESFCLNDARGRNREILRVITEIGLHT</sequence>
<evidence type="ECO:0000313" key="2">
    <source>
        <dbReference type="Proteomes" id="UP001634393"/>
    </source>
</evidence>
<reference evidence="1 2" key="1">
    <citation type="submission" date="2024-12" db="EMBL/GenBank/DDBJ databases">
        <title>The unique morphological basis and parallel evolutionary history of personate flowers in Penstemon.</title>
        <authorList>
            <person name="Depatie T.H."/>
            <person name="Wessinger C.A."/>
        </authorList>
    </citation>
    <scope>NUCLEOTIDE SEQUENCE [LARGE SCALE GENOMIC DNA]</scope>
    <source>
        <strain evidence="1">WTNN_2</strain>
        <tissue evidence="1">Leaf</tissue>
    </source>
</reference>
<comment type="caution">
    <text evidence="1">The sequence shown here is derived from an EMBL/GenBank/DDBJ whole genome shotgun (WGS) entry which is preliminary data.</text>
</comment>
<evidence type="ECO:0008006" key="3">
    <source>
        <dbReference type="Google" id="ProtNLM"/>
    </source>
</evidence>
<dbReference type="EMBL" id="JBJXBP010000001">
    <property type="protein sequence ID" value="KAL3849443.1"/>
    <property type="molecule type" value="Genomic_DNA"/>
</dbReference>
<dbReference type="AlphaFoldDB" id="A0ABD3ULM8"/>